<gene>
    <name evidence="2" type="ORF">LX81_02872</name>
</gene>
<dbReference type="InterPro" id="IPR036165">
    <property type="entry name" value="YefM-like_sf"/>
</dbReference>
<dbReference type="Gene3D" id="3.40.1620.10">
    <property type="entry name" value="YefM-like domain"/>
    <property type="match status" value="1"/>
</dbReference>
<dbReference type="EMBL" id="QKZL01000013">
    <property type="protein sequence ID" value="PZX14498.1"/>
    <property type="molecule type" value="Genomic_DNA"/>
</dbReference>
<keyword evidence="3" id="KW-1185">Reference proteome</keyword>
<dbReference type="RefSeq" id="WP_170133950.1">
    <property type="nucleotide sequence ID" value="NZ_QKZL01000013.1"/>
</dbReference>
<proteinExistence type="inferred from homology"/>
<accession>A0A2W7N358</accession>
<evidence type="ECO:0000313" key="2">
    <source>
        <dbReference type="EMBL" id="PZX14498.1"/>
    </source>
</evidence>
<organism evidence="2 3">
    <name type="scientific">Palleronia aestuarii</name>
    <dbReference type="NCBI Taxonomy" id="568105"/>
    <lineage>
        <taxon>Bacteria</taxon>
        <taxon>Pseudomonadati</taxon>
        <taxon>Pseudomonadota</taxon>
        <taxon>Alphaproteobacteria</taxon>
        <taxon>Rhodobacterales</taxon>
        <taxon>Roseobacteraceae</taxon>
        <taxon>Palleronia</taxon>
    </lineage>
</organism>
<reference evidence="2 3" key="1">
    <citation type="submission" date="2018-06" db="EMBL/GenBank/DDBJ databases">
        <title>Genomic Encyclopedia of Archaeal and Bacterial Type Strains, Phase II (KMG-II): from individual species to whole genera.</title>
        <authorList>
            <person name="Goeker M."/>
        </authorList>
    </citation>
    <scope>NUCLEOTIDE SEQUENCE [LARGE SCALE GENOMIC DNA]</scope>
    <source>
        <strain evidence="2 3">DSM 22009</strain>
    </source>
</reference>
<comment type="caution">
    <text evidence="2">The sequence shown here is derived from an EMBL/GenBank/DDBJ whole genome shotgun (WGS) entry which is preliminary data.</text>
</comment>
<protein>
    <submittedName>
        <fullName evidence="2">Antitoxin Phd_YefM of type II toxin-antitoxin system</fullName>
    </submittedName>
</protein>
<dbReference type="AlphaFoldDB" id="A0A2W7N358"/>
<sequence length="78" mass="8270">MTKQVNISEAKAQLSALIAGIEASDERVMICRNGKVVAELSRPRAGTLVIGDLASKYRGAGPDIRGTDEDVLAEWGEA</sequence>
<dbReference type="Proteomes" id="UP000248916">
    <property type="component" value="Unassembled WGS sequence"/>
</dbReference>
<evidence type="ECO:0000256" key="1">
    <source>
        <dbReference type="ARBA" id="ARBA00009981"/>
    </source>
</evidence>
<evidence type="ECO:0000313" key="3">
    <source>
        <dbReference type="Proteomes" id="UP000248916"/>
    </source>
</evidence>
<dbReference type="SUPFAM" id="SSF143120">
    <property type="entry name" value="YefM-like"/>
    <property type="match status" value="1"/>
</dbReference>
<name>A0A2W7N358_9RHOB</name>
<comment type="similarity">
    <text evidence="1">Belongs to the phD/YefM antitoxin family.</text>
</comment>